<keyword evidence="3" id="KW-1185">Reference proteome</keyword>
<evidence type="ECO:0008006" key="4">
    <source>
        <dbReference type="Google" id="ProtNLM"/>
    </source>
</evidence>
<organism evidence="2 3">
    <name type="scientific">Oesophagostomum dentatum</name>
    <name type="common">Nodular worm</name>
    <dbReference type="NCBI Taxonomy" id="61180"/>
    <lineage>
        <taxon>Eukaryota</taxon>
        <taxon>Metazoa</taxon>
        <taxon>Ecdysozoa</taxon>
        <taxon>Nematoda</taxon>
        <taxon>Chromadorea</taxon>
        <taxon>Rhabditida</taxon>
        <taxon>Rhabditina</taxon>
        <taxon>Rhabditomorpha</taxon>
        <taxon>Strongyloidea</taxon>
        <taxon>Strongylidae</taxon>
        <taxon>Oesophagostomum</taxon>
    </lineage>
</organism>
<feature type="region of interest" description="Disordered" evidence="1">
    <location>
        <begin position="1"/>
        <end position="20"/>
    </location>
</feature>
<dbReference type="OrthoDB" id="5832574at2759"/>
<evidence type="ECO:0000313" key="2">
    <source>
        <dbReference type="EMBL" id="KHJ74898.1"/>
    </source>
</evidence>
<proteinExistence type="predicted"/>
<evidence type="ECO:0000313" key="3">
    <source>
        <dbReference type="Proteomes" id="UP000053660"/>
    </source>
</evidence>
<gene>
    <name evidence="2" type="ORF">OESDEN_25486</name>
</gene>
<dbReference type="AlphaFoldDB" id="A0A0B1RPB8"/>
<accession>A0A0B1RPB8</accession>
<dbReference type="EMBL" id="KN613276">
    <property type="protein sequence ID" value="KHJ74898.1"/>
    <property type="molecule type" value="Genomic_DNA"/>
</dbReference>
<dbReference type="Proteomes" id="UP000053660">
    <property type="component" value="Unassembled WGS sequence"/>
</dbReference>
<evidence type="ECO:0000256" key="1">
    <source>
        <dbReference type="SAM" id="MobiDB-lite"/>
    </source>
</evidence>
<name>A0A0B1RPB8_OESDE</name>
<sequence length="137" mass="15172">MDSPAVSEEMASSSDEQDMEFIPDCLPPQSRCNCGAYDKIMSATSLLRRRIIYAVNNELDQYEQPLGSLLQTSRQRIMTGTCDGPSIEKLENSQSQPSSQSQTLCHAELCHTRNASIDLIVHNILVNASLLLLSKLN</sequence>
<reference evidence="2 3" key="1">
    <citation type="submission" date="2014-03" db="EMBL/GenBank/DDBJ databases">
        <title>Draft genome of the hookworm Oesophagostomum dentatum.</title>
        <authorList>
            <person name="Mitreva M."/>
        </authorList>
    </citation>
    <scope>NUCLEOTIDE SEQUENCE [LARGE SCALE GENOMIC DNA]</scope>
    <source>
        <strain evidence="2 3">OD-Hann</strain>
    </source>
</reference>
<protein>
    <recommendedName>
        <fullName evidence="4">SERTA domain-containing protein</fullName>
    </recommendedName>
</protein>